<name>A0AAN6MZW9_9PEZI</name>
<organism evidence="3 4">
    <name type="scientific">Diplogelasinospora grovesii</name>
    <dbReference type="NCBI Taxonomy" id="303347"/>
    <lineage>
        <taxon>Eukaryota</taxon>
        <taxon>Fungi</taxon>
        <taxon>Dikarya</taxon>
        <taxon>Ascomycota</taxon>
        <taxon>Pezizomycotina</taxon>
        <taxon>Sordariomycetes</taxon>
        <taxon>Sordariomycetidae</taxon>
        <taxon>Sordariales</taxon>
        <taxon>Diplogelasinosporaceae</taxon>
        <taxon>Diplogelasinospora</taxon>
    </lineage>
</organism>
<feature type="compositionally biased region" description="Acidic residues" evidence="1">
    <location>
        <begin position="154"/>
        <end position="167"/>
    </location>
</feature>
<keyword evidence="2" id="KW-0812">Transmembrane</keyword>
<keyword evidence="2" id="KW-1133">Transmembrane helix</keyword>
<feature type="transmembrane region" description="Helical" evidence="2">
    <location>
        <begin position="48"/>
        <end position="67"/>
    </location>
</feature>
<reference evidence="4" key="1">
    <citation type="journal article" date="2023" name="Mol. Phylogenet. Evol.">
        <title>Genome-scale phylogeny and comparative genomics of the fungal order Sordariales.</title>
        <authorList>
            <person name="Hensen N."/>
            <person name="Bonometti L."/>
            <person name="Westerberg I."/>
            <person name="Brannstrom I.O."/>
            <person name="Guillou S."/>
            <person name="Cros-Aarteil S."/>
            <person name="Calhoun S."/>
            <person name="Haridas S."/>
            <person name="Kuo A."/>
            <person name="Mondo S."/>
            <person name="Pangilinan J."/>
            <person name="Riley R."/>
            <person name="LaButti K."/>
            <person name="Andreopoulos B."/>
            <person name="Lipzen A."/>
            <person name="Chen C."/>
            <person name="Yan M."/>
            <person name="Daum C."/>
            <person name="Ng V."/>
            <person name="Clum A."/>
            <person name="Steindorff A."/>
            <person name="Ohm R.A."/>
            <person name="Martin F."/>
            <person name="Silar P."/>
            <person name="Natvig D.O."/>
            <person name="Lalanne C."/>
            <person name="Gautier V."/>
            <person name="Ament-Velasquez S.L."/>
            <person name="Kruys A."/>
            <person name="Hutchinson M.I."/>
            <person name="Powell A.J."/>
            <person name="Barry K."/>
            <person name="Miller A.N."/>
            <person name="Grigoriev I.V."/>
            <person name="Debuchy R."/>
            <person name="Gladieux P."/>
            <person name="Hiltunen Thoren M."/>
            <person name="Johannesson H."/>
        </authorList>
    </citation>
    <scope>NUCLEOTIDE SEQUENCE [LARGE SCALE GENOMIC DNA]</scope>
    <source>
        <strain evidence="4">CBS 340.73</strain>
    </source>
</reference>
<dbReference type="Proteomes" id="UP001303473">
    <property type="component" value="Unassembled WGS sequence"/>
</dbReference>
<accession>A0AAN6MZW9</accession>
<sequence>MADSDLGNVLLTRTWLFQAIVAGPIFVIDGIAAILNLYDTDTWSTYEFIANLFTAILEAGIIFVVLVQRRLPEAGPQLTFHLEVVKSSLATALWIWLMADAIWGPVHHWYYIDRRPGIPASAISSILLFLLFYPTVFWTSHVRKMAVAAQRIGDDEDDEEGSREDEDARPLLQG</sequence>
<keyword evidence="2" id="KW-0472">Membrane</keyword>
<feature type="transmembrane region" description="Helical" evidence="2">
    <location>
        <begin position="15"/>
        <end position="36"/>
    </location>
</feature>
<keyword evidence="4" id="KW-1185">Reference proteome</keyword>
<proteinExistence type="predicted"/>
<evidence type="ECO:0000256" key="1">
    <source>
        <dbReference type="SAM" id="MobiDB-lite"/>
    </source>
</evidence>
<feature type="transmembrane region" description="Helical" evidence="2">
    <location>
        <begin position="88"/>
        <end position="106"/>
    </location>
</feature>
<gene>
    <name evidence="3" type="ORF">QBC46DRAFT_296733</name>
</gene>
<feature type="transmembrane region" description="Helical" evidence="2">
    <location>
        <begin position="118"/>
        <end position="138"/>
    </location>
</feature>
<evidence type="ECO:0000313" key="4">
    <source>
        <dbReference type="Proteomes" id="UP001303473"/>
    </source>
</evidence>
<evidence type="ECO:0000313" key="3">
    <source>
        <dbReference type="EMBL" id="KAK3936195.1"/>
    </source>
</evidence>
<protein>
    <submittedName>
        <fullName evidence="3">Uncharacterized protein</fullName>
    </submittedName>
</protein>
<comment type="caution">
    <text evidence="3">The sequence shown here is derived from an EMBL/GenBank/DDBJ whole genome shotgun (WGS) entry which is preliminary data.</text>
</comment>
<feature type="region of interest" description="Disordered" evidence="1">
    <location>
        <begin position="153"/>
        <end position="174"/>
    </location>
</feature>
<evidence type="ECO:0000256" key="2">
    <source>
        <dbReference type="SAM" id="Phobius"/>
    </source>
</evidence>
<dbReference type="AlphaFoldDB" id="A0AAN6MZW9"/>
<dbReference type="EMBL" id="MU853892">
    <property type="protein sequence ID" value="KAK3936195.1"/>
    <property type="molecule type" value="Genomic_DNA"/>
</dbReference>